<proteinExistence type="predicted"/>
<dbReference type="InterPro" id="IPR000644">
    <property type="entry name" value="CBS_dom"/>
</dbReference>
<dbReference type="Gene3D" id="3.10.580.10">
    <property type="entry name" value="CBS-domain"/>
    <property type="match status" value="1"/>
</dbReference>
<reference evidence="3" key="1">
    <citation type="submission" date="2020-01" db="EMBL/GenBank/DDBJ databases">
        <title>Phosphoaccumulans saitamaens gen. nov., sp. nov., a polyphosphate accumulating bacterium isolated from surface river water.</title>
        <authorList>
            <person name="Watanabe K."/>
            <person name="Suda W."/>
        </authorList>
    </citation>
    <scope>NUCLEOTIDE SEQUENCE [LARGE SCALE GENOMIC DNA]</scope>
    <source>
        <strain evidence="3">ICHIAU1</strain>
    </source>
</reference>
<keyword evidence="1" id="KW-0129">CBS domain</keyword>
<accession>A0A679I7Y5</accession>
<organism evidence="2 3">
    <name type="scientific">Fluviibacter phosphoraccumulans</name>
    <dbReference type="NCBI Taxonomy" id="1751046"/>
    <lineage>
        <taxon>Bacteria</taxon>
        <taxon>Pseudomonadati</taxon>
        <taxon>Pseudomonadota</taxon>
        <taxon>Betaproteobacteria</taxon>
        <taxon>Rhodocyclales</taxon>
        <taxon>Fluviibacteraceae</taxon>
        <taxon>Fluviibacter</taxon>
    </lineage>
</organism>
<dbReference type="PROSITE" id="PS51371">
    <property type="entry name" value="CBS"/>
    <property type="match status" value="2"/>
</dbReference>
<dbReference type="EMBL" id="AP022345">
    <property type="protein sequence ID" value="BBU68983.1"/>
    <property type="molecule type" value="Genomic_DNA"/>
</dbReference>
<dbReference type="SUPFAM" id="SSF54631">
    <property type="entry name" value="CBS-domain pair"/>
    <property type="match status" value="1"/>
</dbReference>
<name>A0A679I7Y5_9RHOO</name>
<dbReference type="AlphaFoldDB" id="A0A679I7Y5"/>
<dbReference type="InterPro" id="IPR046342">
    <property type="entry name" value="CBS_dom_sf"/>
</dbReference>
<evidence type="ECO:0000256" key="1">
    <source>
        <dbReference type="ARBA" id="ARBA00023122"/>
    </source>
</evidence>
<dbReference type="InterPro" id="IPR051257">
    <property type="entry name" value="Diverse_CBS-Domain"/>
</dbReference>
<evidence type="ECO:0000313" key="3">
    <source>
        <dbReference type="Proteomes" id="UP000463961"/>
    </source>
</evidence>
<sequence length="123" mass="13402">MTVLEAAQSMKAKGVGSVVVESDGALVGIFTERDLMNRVVAAELDVATTVLDTVMTRDVVGLESDKPLSHALHLMHQHGFRHVPVLEQGRPVGMVSSRDALGIEWQQFERELKIADDIAEILA</sequence>
<dbReference type="RefSeq" id="WP_242451451.1">
    <property type="nucleotide sequence ID" value="NZ_AP019011.1"/>
</dbReference>
<evidence type="ECO:0000313" key="2">
    <source>
        <dbReference type="EMBL" id="BBU68983.1"/>
    </source>
</evidence>
<keyword evidence="3" id="KW-1185">Reference proteome</keyword>
<dbReference type="SMART" id="SM00116">
    <property type="entry name" value="CBS"/>
    <property type="match status" value="2"/>
</dbReference>
<dbReference type="PANTHER" id="PTHR43080">
    <property type="entry name" value="CBS DOMAIN-CONTAINING PROTEIN CBSX3, MITOCHONDRIAL"/>
    <property type="match status" value="1"/>
</dbReference>
<dbReference type="PANTHER" id="PTHR43080:SF2">
    <property type="entry name" value="CBS DOMAIN-CONTAINING PROTEIN"/>
    <property type="match status" value="1"/>
</dbReference>
<gene>
    <name evidence="2" type="ORF">ICHIAU1_12660</name>
</gene>
<dbReference type="Pfam" id="PF00571">
    <property type="entry name" value="CBS"/>
    <property type="match status" value="2"/>
</dbReference>
<dbReference type="Proteomes" id="UP000463961">
    <property type="component" value="Chromosome"/>
</dbReference>
<protein>
    <submittedName>
        <fullName evidence="2">Uncharacterized protein</fullName>
    </submittedName>
</protein>